<keyword evidence="4" id="KW-0769">Symport</keyword>
<reference evidence="10" key="2">
    <citation type="submission" date="2019-09" db="UniProtKB">
        <authorList>
            <consortium name="WormBaseParasite"/>
        </authorList>
    </citation>
    <scope>IDENTIFICATION</scope>
</reference>
<dbReference type="Proteomes" id="UP000050761">
    <property type="component" value="Unassembled WGS sequence"/>
</dbReference>
<accession>A0A3P8DI22</accession>
<dbReference type="WBParaSite" id="HPBE_0002541801-mRNA-1">
    <property type="protein sequence ID" value="HPBE_0002541801-mRNA-1"/>
    <property type="gene ID" value="HPBE_0002541801"/>
</dbReference>
<evidence type="ECO:0000256" key="2">
    <source>
        <dbReference type="ARBA" id="ARBA00022448"/>
    </source>
</evidence>
<sequence length="137" mass="15206">MVLEWGSADRGEAKKEIFKFMIPFILSMFCIGFPVTFLELALGQYTQASAVAIFDLIAPISVGVGISATILQLVTVVTHNNMFSLMMSILVNSIDIFGSGLFWDNCVGYFNEPSRSSRNAPKCSEMFCRNTCQVRLQ</sequence>
<accession>A0A183GRU8</accession>
<feature type="transmembrane region" description="Helical" evidence="7">
    <location>
        <begin position="20"/>
        <end position="42"/>
    </location>
</feature>
<evidence type="ECO:0000256" key="3">
    <source>
        <dbReference type="ARBA" id="ARBA00022692"/>
    </source>
</evidence>
<evidence type="ECO:0000256" key="7">
    <source>
        <dbReference type="SAM" id="Phobius"/>
    </source>
</evidence>
<feature type="transmembrane region" description="Helical" evidence="7">
    <location>
        <begin position="48"/>
        <end position="71"/>
    </location>
</feature>
<dbReference type="GO" id="GO:0035725">
    <property type="term" value="P:sodium ion transmembrane transport"/>
    <property type="evidence" value="ECO:0007669"/>
    <property type="project" value="TreeGrafter"/>
</dbReference>
<keyword evidence="9" id="KW-1185">Reference proteome</keyword>
<gene>
    <name evidence="8" type="ORF">HPBE_LOCUS25417</name>
</gene>
<proteinExistence type="predicted"/>
<name>A0A183GRU8_HELPZ</name>
<keyword evidence="6 7" id="KW-0472">Membrane</keyword>
<dbReference type="PANTHER" id="PTHR11616:SF240">
    <property type="entry name" value="BLOATED TUBULES, ISOFORM B-RELATED"/>
    <property type="match status" value="1"/>
</dbReference>
<dbReference type="GO" id="GO:0005886">
    <property type="term" value="C:plasma membrane"/>
    <property type="evidence" value="ECO:0007669"/>
    <property type="project" value="TreeGrafter"/>
</dbReference>
<dbReference type="Pfam" id="PF00209">
    <property type="entry name" value="SNF"/>
    <property type="match status" value="1"/>
</dbReference>
<dbReference type="SUPFAM" id="SSF161070">
    <property type="entry name" value="SNF-like"/>
    <property type="match status" value="1"/>
</dbReference>
<feature type="transmembrane region" description="Helical" evidence="7">
    <location>
        <begin position="83"/>
        <end position="103"/>
    </location>
</feature>
<keyword evidence="3 7" id="KW-0812">Transmembrane</keyword>
<dbReference type="InterPro" id="IPR000175">
    <property type="entry name" value="Na/ntran_symport"/>
</dbReference>
<evidence type="ECO:0000256" key="1">
    <source>
        <dbReference type="ARBA" id="ARBA00004141"/>
    </source>
</evidence>
<comment type="subcellular location">
    <subcellularLocation>
        <location evidence="1">Membrane</location>
        <topology evidence="1">Multi-pass membrane protein</topology>
    </subcellularLocation>
</comment>
<evidence type="ECO:0000313" key="8">
    <source>
        <dbReference type="EMBL" id="VDP51157.1"/>
    </source>
</evidence>
<dbReference type="GO" id="GO:0015293">
    <property type="term" value="F:symporter activity"/>
    <property type="evidence" value="ECO:0007669"/>
    <property type="project" value="UniProtKB-KW"/>
</dbReference>
<keyword evidence="2" id="KW-0813">Transport</keyword>
<dbReference type="InterPro" id="IPR037272">
    <property type="entry name" value="SNS_sf"/>
</dbReference>
<dbReference type="AlphaFoldDB" id="A0A183GRU8"/>
<protein>
    <submittedName>
        <fullName evidence="10">Multidrug resistance protein, MATE family</fullName>
    </submittedName>
</protein>
<evidence type="ECO:0000313" key="10">
    <source>
        <dbReference type="WBParaSite" id="HPBE_0002541801-mRNA-1"/>
    </source>
</evidence>
<dbReference type="OrthoDB" id="6581954at2759"/>
<keyword evidence="5 7" id="KW-1133">Transmembrane helix</keyword>
<organism evidence="9 10">
    <name type="scientific">Heligmosomoides polygyrus</name>
    <name type="common">Parasitic roundworm</name>
    <dbReference type="NCBI Taxonomy" id="6339"/>
    <lineage>
        <taxon>Eukaryota</taxon>
        <taxon>Metazoa</taxon>
        <taxon>Ecdysozoa</taxon>
        <taxon>Nematoda</taxon>
        <taxon>Chromadorea</taxon>
        <taxon>Rhabditida</taxon>
        <taxon>Rhabditina</taxon>
        <taxon>Rhabditomorpha</taxon>
        <taxon>Strongyloidea</taxon>
        <taxon>Heligmosomidae</taxon>
        <taxon>Heligmosomoides</taxon>
    </lineage>
</organism>
<dbReference type="PANTHER" id="PTHR11616">
    <property type="entry name" value="SODIUM/CHLORIDE DEPENDENT TRANSPORTER"/>
    <property type="match status" value="1"/>
</dbReference>
<reference evidence="8 9" key="1">
    <citation type="submission" date="2018-11" db="EMBL/GenBank/DDBJ databases">
        <authorList>
            <consortium name="Pathogen Informatics"/>
        </authorList>
    </citation>
    <scope>NUCLEOTIDE SEQUENCE [LARGE SCALE GENOMIC DNA]</scope>
</reference>
<evidence type="ECO:0000256" key="6">
    <source>
        <dbReference type="ARBA" id="ARBA00023136"/>
    </source>
</evidence>
<dbReference type="EMBL" id="UZAH01037870">
    <property type="protein sequence ID" value="VDP51157.1"/>
    <property type="molecule type" value="Genomic_DNA"/>
</dbReference>
<evidence type="ECO:0000256" key="5">
    <source>
        <dbReference type="ARBA" id="ARBA00022989"/>
    </source>
</evidence>
<evidence type="ECO:0000313" key="9">
    <source>
        <dbReference type="Proteomes" id="UP000050761"/>
    </source>
</evidence>
<evidence type="ECO:0000256" key="4">
    <source>
        <dbReference type="ARBA" id="ARBA00022847"/>
    </source>
</evidence>
<dbReference type="PROSITE" id="PS50267">
    <property type="entry name" value="NA_NEUROTRAN_SYMP_3"/>
    <property type="match status" value="1"/>
</dbReference>